<accession>A0A381U397</accession>
<gene>
    <name evidence="1" type="ORF">METZ01_LOCUS75564</name>
</gene>
<reference evidence="1" key="1">
    <citation type="submission" date="2018-05" db="EMBL/GenBank/DDBJ databases">
        <authorList>
            <person name="Lanie J.A."/>
            <person name="Ng W.-L."/>
            <person name="Kazmierczak K.M."/>
            <person name="Andrzejewski T.M."/>
            <person name="Davidsen T.M."/>
            <person name="Wayne K.J."/>
            <person name="Tettelin H."/>
            <person name="Glass J.I."/>
            <person name="Rusch D."/>
            <person name="Podicherti R."/>
            <person name="Tsui H.-C.T."/>
            <person name="Winkler M.E."/>
        </authorList>
    </citation>
    <scope>NUCLEOTIDE SEQUENCE</scope>
</reference>
<organism evidence="1">
    <name type="scientific">marine metagenome</name>
    <dbReference type="NCBI Taxonomy" id="408172"/>
    <lineage>
        <taxon>unclassified sequences</taxon>
        <taxon>metagenomes</taxon>
        <taxon>ecological metagenomes</taxon>
    </lineage>
</organism>
<dbReference type="AlphaFoldDB" id="A0A381U397"/>
<evidence type="ECO:0000313" key="1">
    <source>
        <dbReference type="EMBL" id="SVA22710.1"/>
    </source>
</evidence>
<name>A0A381U397_9ZZZZ</name>
<protein>
    <submittedName>
        <fullName evidence="1">Uncharacterized protein</fullName>
    </submittedName>
</protein>
<proteinExistence type="predicted"/>
<sequence>MKLWILILCTVAFAAQSGEGALSPAVAHWKTLTTEEKETFIYSYLVQVYETHKELEESQGFGGITQWYYENRAETVYGIFDRMYDNKIELSEMVKWVDEYYSHGEYANSPFFDALVFALRFSEASGATMWQKYENLKFDKIKPGKG</sequence>
<dbReference type="EMBL" id="UINC01005655">
    <property type="protein sequence ID" value="SVA22710.1"/>
    <property type="molecule type" value="Genomic_DNA"/>
</dbReference>